<dbReference type="InParanoid" id="A0A286UFX6"/>
<proteinExistence type="predicted"/>
<dbReference type="Proteomes" id="UP000217199">
    <property type="component" value="Unassembled WGS sequence"/>
</dbReference>
<keyword evidence="3" id="KW-1185">Reference proteome</keyword>
<dbReference type="EMBL" id="NBII01000005">
    <property type="protein sequence ID" value="PAV18501.1"/>
    <property type="molecule type" value="Genomic_DNA"/>
</dbReference>
<gene>
    <name evidence="2" type="ORF">PNOK_0534300</name>
</gene>
<evidence type="ECO:0000313" key="3">
    <source>
        <dbReference type="Proteomes" id="UP000217199"/>
    </source>
</evidence>
<reference evidence="2 3" key="1">
    <citation type="journal article" date="2017" name="Mol. Ecol.">
        <title>Comparative and population genomic landscape of Phellinus noxius: A hypervariable fungus causing root rot in trees.</title>
        <authorList>
            <person name="Chung C.L."/>
            <person name="Lee T.J."/>
            <person name="Akiba M."/>
            <person name="Lee H.H."/>
            <person name="Kuo T.H."/>
            <person name="Liu D."/>
            <person name="Ke H.M."/>
            <person name="Yokoi T."/>
            <person name="Roa M.B."/>
            <person name="Lu M.J."/>
            <person name="Chang Y.Y."/>
            <person name="Ann P.J."/>
            <person name="Tsai J.N."/>
            <person name="Chen C.Y."/>
            <person name="Tzean S.S."/>
            <person name="Ota Y."/>
            <person name="Hattori T."/>
            <person name="Sahashi N."/>
            <person name="Liou R.F."/>
            <person name="Kikuchi T."/>
            <person name="Tsai I.J."/>
        </authorList>
    </citation>
    <scope>NUCLEOTIDE SEQUENCE [LARGE SCALE GENOMIC DNA]</scope>
    <source>
        <strain evidence="2 3">FFPRI411160</strain>
    </source>
</reference>
<dbReference type="AlphaFoldDB" id="A0A286UFX6"/>
<keyword evidence="1" id="KW-1133">Transmembrane helix</keyword>
<protein>
    <submittedName>
        <fullName evidence="2">Uncharacterized protein</fullName>
    </submittedName>
</protein>
<feature type="transmembrane region" description="Helical" evidence="1">
    <location>
        <begin position="12"/>
        <end position="33"/>
    </location>
</feature>
<organism evidence="2 3">
    <name type="scientific">Pyrrhoderma noxium</name>
    <dbReference type="NCBI Taxonomy" id="2282107"/>
    <lineage>
        <taxon>Eukaryota</taxon>
        <taxon>Fungi</taxon>
        <taxon>Dikarya</taxon>
        <taxon>Basidiomycota</taxon>
        <taxon>Agaricomycotina</taxon>
        <taxon>Agaricomycetes</taxon>
        <taxon>Hymenochaetales</taxon>
        <taxon>Hymenochaetaceae</taxon>
        <taxon>Pyrrhoderma</taxon>
    </lineage>
</organism>
<comment type="caution">
    <text evidence="2">The sequence shown here is derived from an EMBL/GenBank/DDBJ whole genome shotgun (WGS) entry which is preliminary data.</text>
</comment>
<sequence length="91" mass="9668">MGYLLSQKCLALAIHMVSCTAANNVLCLIAVVLDYRVLRITIPLGRKILLLKPGGPPFQTLQISFDAASKLRPNSSEEFGLVGVGGGRASL</sequence>
<name>A0A286UFX6_9AGAM</name>
<keyword evidence="1" id="KW-0472">Membrane</keyword>
<evidence type="ECO:0000313" key="2">
    <source>
        <dbReference type="EMBL" id="PAV18501.1"/>
    </source>
</evidence>
<evidence type="ECO:0000256" key="1">
    <source>
        <dbReference type="SAM" id="Phobius"/>
    </source>
</evidence>
<keyword evidence="1" id="KW-0812">Transmembrane</keyword>
<accession>A0A286UFX6</accession>